<name>A0A0F9BFR3_9ZZZZ</name>
<organism evidence="2">
    <name type="scientific">marine sediment metagenome</name>
    <dbReference type="NCBI Taxonomy" id="412755"/>
    <lineage>
        <taxon>unclassified sequences</taxon>
        <taxon>metagenomes</taxon>
        <taxon>ecological metagenomes</taxon>
    </lineage>
</organism>
<reference evidence="2" key="1">
    <citation type="journal article" date="2015" name="Nature">
        <title>Complex archaea that bridge the gap between prokaryotes and eukaryotes.</title>
        <authorList>
            <person name="Spang A."/>
            <person name="Saw J.H."/>
            <person name="Jorgensen S.L."/>
            <person name="Zaremba-Niedzwiedzka K."/>
            <person name="Martijn J."/>
            <person name="Lind A.E."/>
            <person name="van Eijk R."/>
            <person name="Schleper C."/>
            <person name="Guy L."/>
            <person name="Ettema T.J."/>
        </authorList>
    </citation>
    <scope>NUCLEOTIDE SEQUENCE</scope>
</reference>
<feature type="non-terminal residue" evidence="2">
    <location>
        <position position="155"/>
    </location>
</feature>
<evidence type="ECO:0000313" key="2">
    <source>
        <dbReference type="EMBL" id="KKL20724.1"/>
    </source>
</evidence>
<comment type="caution">
    <text evidence="2">The sequence shown here is derived from an EMBL/GenBank/DDBJ whole genome shotgun (WGS) entry which is preliminary data.</text>
</comment>
<proteinExistence type="predicted"/>
<feature type="transmembrane region" description="Helical" evidence="1">
    <location>
        <begin position="20"/>
        <end position="42"/>
    </location>
</feature>
<dbReference type="AlphaFoldDB" id="A0A0F9BFR3"/>
<dbReference type="EMBL" id="LAZR01037988">
    <property type="protein sequence ID" value="KKL20724.1"/>
    <property type="molecule type" value="Genomic_DNA"/>
</dbReference>
<sequence length="155" mass="17213">MSARSAELQTMPVRRFSRKWCLQCLQTAAWVAIITVLIWVYADIHFTKETDLRVSLTIQAMPADKMVVLSVKTITVRLRVRGRKSALARFGGTHLPYDAAKEMPIGTSRVSTANLLKSLPKVSEAGVDIISADPRELEIHLDTLTKEPGVGVRLD</sequence>
<evidence type="ECO:0008006" key="3">
    <source>
        <dbReference type="Google" id="ProtNLM"/>
    </source>
</evidence>
<keyword evidence="1" id="KW-1133">Transmembrane helix</keyword>
<keyword evidence="1" id="KW-0472">Membrane</keyword>
<accession>A0A0F9BFR3</accession>
<keyword evidence="1" id="KW-0812">Transmembrane</keyword>
<protein>
    <recommendedName>
        <fullName evidence="3">YbbR-like domain-containing protein</fullName>
    </recommendedName>
</protein>
<evidence type="ECO:0000256" key="1">
    <source>
        <dbReference type="SAM" id="Phobius"/>
    </source>
</evidence>
<gene>
    <name evidence="2" type="ORF">LCGC14_2452590</name>
</gene>